<keyword evidence="4" id="KW-1185">Reference proteome</keyword>
<comment type="similarity">
    <text evidence="1">Belongs to the TolB family.</text>
</comment>
<gene>
    <name evidence="3" type="ORF">Daura_02010</name>
</gene>
<evidence type="ECO:0000313" key="3">
    <source>
        <dbReference type="EMBL" id="UWZ55081.1"/>
    </source>
</evidence>
<accession>A0A9Q9IG41</accession>
<dbReference type="KEGG" id="daur:Daura_02010"/>
<evidence type="ECO:0000256" key="2">
    <source>
        <dbReference type="SAM" id="SignalP"/>
    </source>
</evidence>
<dbReference type="PANTHER" id="PTHR36842:SF1">
    <property type="entry name" value="PROTEIN TOLB"/>
    <property type="match status" value="1"/>
</dbReference>
<dbReference type="Pfam" id="PF07676">
    <property type="entry name" value="PD40"/>
    <property type="match status" value="2"/>
</dbReference>
<dbReference type="Proteomes" id="UP001058003">
    <property type="component" value="Chromosome"/>
</dbReference>
<dbReference type="InterPro" id="IPR011659">
    <property type="entry name" value="WD40"/>
</dbReference>
<feature type="chain" id="PRO_5040372231" evidence="2">
    <location>
        <begin position="24"/>
        <end position="647"/>
    </location>
</feature>
<proteinExistence type="inferred from homology"/>
<reference evidence="3" key="1">
    <citation type="submission" date="2021-04" db="EMBL/GenBank/DDBJ databases">
        <title>Dactylosporangium aurantiacum NRRL B-8018 full assembly.</title>
        <authorList>
            <person name="Hartkoorn R.C."/>
            <person name="Beaudoing E."/>
            <person name="Hot D."/>
        </authorList>
    </citation>
    <scope>NUCLEOTIDE SEQUENCE</scope>
    <source>
        <strain evidence="3">NRRL B-8018</strain>
    </source>
</reference>
<name>A0A9Q9IG41_9ACTN</name>
<dbReference type="InterPro" id="IPR007253">
    <property type="entry name" value="Cell_wall-bd_2"/>
</dbReference>
<dbReference type="RefSeq" id="WP_033364508.1">
    <property type="nucleotide sequence ID" value="NZ_CP073767.1"/>
</dbReference>
<dbReference type="InterPro" id="IPR011042">
    <property type="entry name" value="6-blade_b-propeller_TolB-like"/>
</dbReference>
<keyword evidence="2" id="KW-0732">Signal</keyword>
<dbReference type="PANTHER" id="PTHR36842">
    <property type="entry name" value="PROTEIN TOLB HOMOLOG"/>
    <property type="match status" value="1"/>
</dbReference>
<dbReference type="Gene3D" id="2.120.10.30">
    <property type="entry name" value="TolB, C-terminal domain"/>
    <property type="match status" value="2"/>
</dbReference>
<evidence type="ECO:0000256" key="1">
    <source>
        <dbReference type="ARBA" id="ARBA00009820"/>
    </source>
</evidence>
<evidence type="ECO:0000313" key="4">
    <source>
        <dbReference type="Proteomes" id="UP001058003"/>
    </source>
</evidence>
<sequence length="647" mass="66270">MRRLAVGGVVLASVAATATGADAAHQGEVGKLTYNVGSTVYVANQDGSGATVLATGVNGNGAWSPDGSRFVYAATDGGIKTVRQYGGTPLNLTDPQAGVATDPTWSARGRWIYFSRNGQLWSTSSDGTFWEAPLNENPGGFVDVNPSASDDGDIIFERSGAVYKYNAGSPGSPTKLVDAATDPDFAPGGGRFVYVSAGNLWVADSDGGNKTQLTTEGGASSPAFSADGASVVYASGNAVKKVDVASKQSATVKDNGSAPTSQGVRRNVVQRIWGADGTGTAIATSQWNYLDLGNPNGSDEQGRVHAHAVVLSRSDTYLDALVGSALAISKQAPLLITAPGSTVEPRVLDEIKRILGSNSDIYLLGGTLALPAGIETQLRNLGYQVHRLWGNTHYDTAIEINKQITPDPRTAIVTTGANYYDALAAGAATGPNPGTVIVLTDGVNMPAASANYLNGLNPDYEHGGTAIVTAGGPGNTALQYAYLRGQLPAWGDAWGYWPLVGDNEKDTAVQLAQFFFASPLSVALATNRGWQDALTGGAMIGAADGPLLLVDNTGGLYGPVATYLSEGAGSISHAVMLGGYLALPDNLAPTVGDAIAVAGQFDFIDGQIAVAGNGLRGQTATPTTGADTVVTNAKVPGLTTVAPTTVK</sequence>
<protein>
    <submittedName>
        <fullName evidence="3">Cell wall-binding repeat-containing protein</fullName>
    </submittedName>
</protein>
<dbReference type="SUPFAM" id="SSF69304">
    <property type="entry name" value="Tricorn protease N-terminal domain"/>
    <property type="match status" value="1"/>
</dbReference>
<feature type="signal peptide" evidence="2">
    <location>
        <begin position="1"/>
        <end position="23"/>
    </location>
</feature>
<dbReference type="AlphaFoldDB" id="A0A9Q9IG41"/>
<dbReference type="Pfam" id="PF04122">
    <property type="entry name" value="CW_binding_2"/>
    <property type="match status" value="3"/>
</dbReference>
<organism evidence="3 4">
    <name type="scientific">Dactylosporangium aurantiacum</name>
    <dbReference type="NCBI Taxonomy" id="35754"/>
    <lineage>
        <taxon>Bacteria</taxon>
        <taxon>Bacillati</taxon>
        <taxon>Actinomycetota</taxon>
        <taxon>Actinomycetes</taxon>
        <taxon>Micromonosporales</taxon>
        <taxon>Micromonosporaceae</taxon>
        <taxon>Dactylosporangium</taxon>
    </lineage>
</organism>
<dbReference type="EMBL" id="CP073767">
    <property type="protein sequence ID" value="UWZ55081.1"/>
    <property type="molecule type" value="Genomic_DNA"/>
</dbReference>